<reference evidence="3 4" key="1">
    <citation type="submission" date="2024-02" db="EMBL/GenBank/DDBJ databases">
        <title>de novo genome assembly of Solanum bulbocastanum strain 11H21.</title>
        <authorList>
            <person name="Hosaka A.J."/>
        </authorList>
    </citation>
    <scope>NUCLEOTIDE SEQUENCE [LARGE SCALE GENOMIC DNA]</scope>
    <source>
        <tissue evidence="3">Young leaves</tissue>
    </source>
</reference>
<feature type="compositionally biased region" description="Acidic residues" evidence="1">
    <location>
        <begin position="58"/>
        <end position="69"/>
    </location>
</feature>
<feature type="domain" description="MULE transposase" evidence="2">
    <location>
        <begin position="178"/>
        <end position="271"/>
    </location>
</feature>
<protein>
    <recommendedName>
        <fullName evidence="2">MULE transposase domain-containing protein</fullName>
    </recommendedName>
</protein>
<organism evidence="3 4">
    <name type="scientific">Solanum bulbocastanum</name>
    <name type="common">Wild potato</name>
    <dbReference type="NCBI Taxonomy" id="147425"/>
    <lineage>
        <taxon>Eukaryota</taxon>
        <taxon>Viridiplantae</taxon>
        <taxon>Streptophyta</taxon>
        <taxon>Embryophyta</taxon>
        <taxon>Tracheophyta</taxon>
        <taxon>Spermatophyta</taxon>
        <taxon>Magnoliopsida</taxon>
        <taxon>eudicotyledons</taxon>
        <taxon>Gunneridae</taxon>
        <taxon>Pentapetalae</taxon>
        <taxon>asterids</taxon>
        <taxon>lamiids</taxon>
        <taxon>Solanales</taxon>
        <taxon>Solanaceae</taxon>
        <taxon>Solanoideae</taxon>
        <taxon>Solaneae</taxon>
        <taxon>Solanum</taxon>
    </lineage>
</organism>
<dbReference type="InterPro" id="IPR018289">
    <property type="entry name" value="MULE_transposase_dom"/>
</dbReference>
<dbReference type="PANTHER" id="PTHR31973">
    <property type="entry name" value="POLYPROTEIN, PUTATIVE-RELATED"/>
    <property type="match status" value="1"/>
</dbReference>
<feature type="compositionally biased region" description="Basic and acidic residues" evidence="1">
    <location>
        <begin position="83"/>
        <end position="94"/>
    </location>
</feature>
<name>A0AAN8TM12_SOLBU</name>
<evidence type="ECO:0000313" key="3">
    <source>
        <dbReference type="EMBL" id="KAK6786246.1"/>
    </source>
</evidence>
<accession>A0AAN8TM12</accession>
<keyword evidence="4" id="KW-1185">Reference proteome</keyword>
<dbReference type="AlphaFoldDB" id="A0AAN8TM12"/>
<dbReference type="PANTHER" id="PTHR31973:SF187">
    <property type="entry name" value="MUTATOR TRANSPOSASE MUDRA PROTEIN"/>
    <property type="match status" value="1"/>
</dbReference>
<feature type="region of interest" description="Disordered" evidence="1">
    <location>
        <begin position="48"/>
        <end position="96"/>
    </location>
</feature>
<dbReference type="Proteomes" id="UP001371456">
    <property type="component" value="Unassembled WGS sequence"/>
</dbReference>
<proteinExistence type="predicted"/>
<gene>
    <name evidence="3" type="ORF">RDI58_014771</name>
</gene>
<evidence type="ECO:0000313" key="4">
    <source>
        <dbReference type="Proteomes" id="UP001371456"/>
    </source>
</evidence>
<evidence type="ECO:0000256" key="1">
    <source>
        <dbReference type="SAM" id="MobiDB-lite"/>
    </source>
</evidence>
<dbReference type="Pfam" id="PF10551">
    <property type="entry name" value="MULE"/>
    <property type="match status" value="1"/>
</dbReference>
<feature type="compositionally biased region" description="Polar residues" evidence="1">
    <location>
        <begin position="70"/>
        <end position="80"/>
    </location>
</feature>
<evidence type="ECO:0000259" key="2">
    <source>
        <dbReference type="Pfam" id="PF10551"/>
    </source>
</evidence>
<comment type="caution">
    <text evidence="3">The sequence shown here is derived from an EMBL/GenBank/DDBJ whole genome shotgun (WGS) entry which is preliminary data.</text>
</comment>
<dbReference type="EMBL" id="JBANQN010000006">
    <property type="protein sequence ID" value="KAK6786246.1"/>
    <property type="molecule type" value="Genomic_DNA"/>
</dbReference>
<sequence length="324" mass="36812">MIASVIETGELHPTFIKNDRHVSLYMMDIAVDGSRPILRINVIARSPIEPTNSFNDNDSVENENLDDQPNDSFCDQSNDNLGDDSKNGHDHSLDVEDQPIDAEDLLHFEEDEGELELRSQHNHSFSDGTNIYMYQTFCTKSELQLLLVEAAARKSFDFATVKSCSKYLKGIFSHKRKVIAVDGTHLHGKYKGVLLSVVAQYTKNHVYSIAFCVVGKENDASWTFFFEKLKDIVVDELDLCFISDRHKSIANGIAKVYNLAHHGYCMRHLDENLCVNHQCGDSLFLYYNTTKAYFLEELNDHFGNSRTNTPRQSLSLSMILVLKS</sequence>